<feature type="region of interest" description="Disordered" evidence="1">
    <location>
        <begin position="1"/>
        <end position="22"/>
    </location>
</feature>
<feature type="region of interest" description="Disordered" evidence="1">
    <location>
        <begin position="57"/>
        <end position="107"/>
    </location>
</feature>
<evidence type="ECO:0000256" key="1">
    <source>
        <dbReference type="SAM" id="MobiDB-lite"/>
    </source>
</evidence>
<proteinExistence type="predicted"/>
<accession>A0ABQ3DFL4</accession>
<keyword evidence="2" id="KW-1133">Transmembrane helix</keyword>
<name>A0ABQ3DFL4_9ACTN</name>
<reference evidence="4" key="1">
    <citation type="journal article" date="2019" name="Int. J. Syst. Evol. Microbiol.">
        <title>The Global Catalogue of Microorganisms (GCM) 10K type strain sequencing project: providing services to taxonomists for standard genome sequencing and annotation.</title>
        <authorList>
            <consortium name="The Broad Institute Genomics Platform"/>
            <consortium name="The Broad Institute Genome Sequencing Center for Infectious Disease"/>
            <person name="Wu L."/>
            <person name="Ma J."/>
        </authorList>
    </citation>
    <scope>NUCLEOTIDE SEQUENCE [LARGE SCALE GENOMIC DNA]</scope>
    <source>
        <strain evidence="4">JCM 4737</strain>
    </source>
</reference>
<feature type="compositionally biased region" description="Basic and acidic residues" evidence="1">
    <location>
        <begin position="79"/>
        <end position="99"/>
    </location>
</feature>
<keyword evidence="2" id="KW-0812">Transmembrane</keyword>
<evidence type="ECO:0000313" key="3">
    <source>
        <dbReference type="EMBL" id="GHA86545.1"/>
    </source>
</evidence>
<organism evidence="3 4">
    <name type="scientific">Streptomyces chryseus</name>
    <dbReference type="NCBI Taxonomy" id="68186"/>
    <lineage>
        <taxon>Bacteria</taxon>
        <taxon>Bacillati</taxon>
        <taxon>Actinomycetota</taxon>
        <taxon>Actinomycetes</taxon>
        <taxon>Kitasatosporales</taxon>
        <taxon>Streptomycetaceae</taxon>
        <taxon>Streptomyces</taxon>
    </lineage>
</organism>
<protein>
    <submittedName>
        <fullName evidence="3">Uncharacterized protein</fullName>
    </submittedName>
</protein>
<evidence type="ECO:0000256" key="2">
    <source>
        <dbReference type="SAM" id="Phobius"/>
    </source>
</evidence>
<comment type="caution">
    <text evidence="3">The sequence shown here is derived from an EMBL/GenBank/DDBJ whole genome shotgun (WGS) entry which is preliminary data.</text>
</comment>
<feature type="transmembrane region" description="Helical" evidence="2">
    <location>
        <begin position="29"/>
        <end position="54"/>
    </location>
</feature>
<dbReference type="EMBL" id="BMVO01000001">
    <property type="protein sequence ID" value="GHA86545.1"/>
    <property type="molecule type" value="Genomic_DNA"/>
</dbReference>
<evidence type="ECO:0000313" key="4">
    <source>
        <dbReference type="Proteomes" id="UP000599437"/>
    </source>
</evidence>
<sequence length="199" mass="21061">MSQQYPYPPQQPFQPPQAPRKSWAARNPAATVLIVLGGVVGAFFVFVVVIGLAIGGSSSDGGKPSEAVAAESSTPLKKPVREPTEKAEKADEKPAEKPKPKSVPRKLSQADQFKAFVAKSGLAGEKQAVKHVTKVQGADEQNDILDTAEIHTDFSGGFMSPDHGKAKLIASAFADWKDSKNGLVSVHGKDGKLIANGNY</sequence>
<dbReference type="RefSeq" id="WP_229843325.1">
    <property type="nucleotide sequence ID" value="NZ_BMVO01000001.1"/>
</dbReference>
<dbReference type="Proteomes" id="UP000599437">
    <property type="component" value="Unassembled WGS sequence"/>
</dbReference>
<keyword evidence="2" id="KW-0472">Membrane</keyword>
<gene>
    <name evidence="3" type="ORF">GCM10010346_06440</name>
</gene>
<keyword evidence="4" id="KW-1185">Reference proteome</keyword>
<feature type="compositionally biased region" description="Pro residues" evidence="1">
    <location>
        <begin position="1"/>
        <end position="18"/>
    </location>
</feature>